<sequence>MATYVFSDVHGHAATLDRLLNRVAPADEDHVYMLGDMIDRGPDPVGVLRLCRNLTEHGGCVLMGNHEDLMLNYLEVPDDPLNLINWQGNGGETTRDGLATLPEHECIDLLNWIGELPLFAYEFVGSRPYVMTHAGIRPHVPFDRALEPRAAGWSEDDLMAMLEAQAPEDLLWIRDDFWGVPTDLLDMSGEGPVVVAGHTPTAYLEGMADRPNRRPVGEDGLCRMVEVGACSATGDVADRIDIDCGAAGGSSFGQLLMLRLDDMQEFYEPVLEGE</sequence>
<feature type="domain" description="Calcineurin-like phosphoesterase" evidence="1">
    <location>
        <begin position="3"/>
        <end position="220"/>
    </location>
</feature>
<dbReference type="Gene3D" id="3.60.21.10">
    <property type="match status" value="1"/>
</dbReference>
<evidence type="ECO:0000313" key="2">
    <source>
        <dbReference type="EMBL" id="SER41565.1"/>
    </source>
</evidence>
<dbReference type="GO" id="GO:0016791">
    <property type="term" value="F:phosphatase activity"/>
    <property type="evidence" value="ECO:0007669"/>
    <property type="project" value="TreeGrafter"/>
</dbReference>
<dbReference type="AlphaFoldDB" id="A0A1H9P0X7"/>
<dbReference type="RefSeq" id="WP_091008359.1">
    <property type="nucleotide sequence ID" value="NZ_FOGP01000002.1"/>
</dbReference>
<gene>
    <name evidence="2" type="ORF">SAMN05216446_0726</name>
</gene>
<dbReference type="Pfam" id="PF00149">
    <property type="entry name" value="Metallophos"/>
    <property type="match status" value="1"/>
</dbReference>
<dbReference type="InterPro" id="IPR050126">
    <property type="entry name" value="Ap4A_hydrolase"/>
</dbReference>
<dbReference type="PANTHER" id="PTHR42850">
    <property type="entry name" value="METALLOPHOSPHOESTERASE"/>
    <property type="match status" value="1"/>
</dbReference>
<dbReference type="SUPFAM" id="SSF56300">
    <property type="entry name" value="Metallo-dependent phosphatases"/>
    <property type="match status" value="1"/>
</dbReference>
<dbReference type="EMBL" id="FOGP01000002">
    <property type="protein sequence ID" value="SER41565.1"/>
    <property type="molecule type" value="Genomic_DNA"/>
</dbReference>
<accession>A0A1H9P0X7</accession>
<dbReference type="PANTHER" id="PTHR42850:SF4">
    <property type="entry name" value="ZINC-DEPENDENT ENDOPOLYPHOSPHATASE"/>
    <property type="match status" value="1"/>
</dbReference>
<dbReference type="GO" id="GO:0005737">
    <property type="term" value="C:cytoplasm"/>
    <property type="evidence" value="ECO:0007669"/>
    <property type="project" value="TreeGrafter"/>
</dbReference>
<proteinExistence type="predicted"/>
<reference evidence="3" key="1">
    <citation type="submission" date="2016-10" db="EMBL/GenBank/DDBJ databases">
        <authorList>
            <person name="Varghese N."/>
            <person name="Submissions S."/>
        </authorList>
    </citation>
    <scope>NUCLEOTIDE SEQUENCE [LARGE SCALE GENOMIC DNA]</scope>
    <source>
        <strain evidence="3">KHGC19</strain>
    </source>
</reference>
<protein>
    <submittedName>
        <fullName evidence="2">Serine/threonine protein phosphatase 1</fullName>
    </submittedName>
</protein>
<name>A0A1H9P0X7_9ACTN</name>
<dbReference type="CDD" id="cd00144">
    <property type="entry name" value="MPP_PPP_family"/>
    <property type="match status" value="1"/>
</dbReference>
<organism evidence="2 3">
    <name type="scientific">Parafannyhessea umbonata</name>
    <dbReference type="NCBI Taxonomy" id="604330"/>
    <lineage>
        <taxon>Bacteria</taxon>
        <taxon>Bacillati</taxon>
        <taxon>Actinomycetota</taxon>
        <taxon>Coriobacteriia</taxon>
        <taxon>Coriobacteriales</taxon>
        <taxon>Atopobiaceae</taxon>
        <taxon>Parafannyhessea</taxon>
    </lineage>
</organism>
<evidence type="ECO:0000259" key="1">
    <source>
        <dbReference type="Pfam" id="PF00149"/>
    </source>
</evidence>
<dbReference type="GO" id="GO:0110154">
    <property type="term" value="P:RNA decapping"/>
    <property type="evidence" value="ECO:0007669"/>
    <property type="project" value="TreeGrafter"/>
</dbReference>
<dbReference type="Proteomes" id="UP000199128">
    <property type="component" value="Unassembled WGS sequence"/>
</dbReference>
<evidence type="ECO:0000313" key="3">
    <source>
        <dbReference type="Proteomes" id="UP000199128"/>
    </source>
</evidence>
<dbReference type="InterPro" id="IPR029052">
    <property type="entry name" value="Metallo-depent_PP-like"/>
</dbReference>
<dbReference type="GO" id="GO:0008803">
    <property type="term" value="F:bis(5'-nucleosyl)-tetraphosphatase (symmetrical) activity"/>
    <property type="evidence" value="ECO:0007669"/>
    <property type="project" value="TreeGrafter"/>
</dbReference>
<dbReference type="InterPro" id="IPR004843">
    <property type="entry name" value="Calcineurin-like_PHP"/>
</dbReference>